<name>A0A655CFT0_SALET</name>
<evidence type="ECO:0000256" key="1">
    <source>
        <dbReference type="SAM" id="SignalP"/>
    </source>
</evidence>
<feature type="chain" id="PRO_5025002188" description="Secreted protein" evidence="1">
    <location>
        <begin position="32"/>
        <end position="75"/>
    </location>
</feature>
<keyword evidence="1" id="KW-0732">Signal</keyword>
<proteinExistence type="predicted"/>
<evidence type="ECO:0008006" key="4">
    <source>
        <dbReference type="Google" id="ProtNLM"/>
    </source>
</evidence>
<evidence type="ECO:0000313" key="3">
    <source>
        <dbReference type="Proteomes" id="UP000041314"/>
    </source>
</evidence>
<gene>
    <name evidence="2" type="ORF">ERS008198_01940</name>
</gene>
<dbReference type="EMBL" id="CQPA01000011">
    <property type="protein sequence ID" value="CNU11043.1"/>
    <property type="molecule type" value="Genomic_DNA"/>
</dbReference>
<accession>A0A655CFT0</accession>
<evidence type="ECO:0000313" key="2">
    <source>
        <dbReference type="EMBL" id="CNU11043.1"/>
    </source>
</evidence>
<sequence>MPTETAATMPFIGLVFSLPLATNLFSASANATQAPVIDAVRVPPSAWITSQSSVMVNSPSVFRSTAARSARAIKR</sequence>
<organism evidence="2 3">
    <name type="scientific">Salmonella enterica subsp. enterica serovar Bovismorbificans</name>
    <dbReference type="NCBI Taxonomy" id="58097"/>
    <lineage>
        <taxon>Bacteria</taxon>
        <taxon>Pseudomonadati</taxon>
        <taxon>Pseudomonadota</taxon>
        <taxon>Gammaproteobacteria</taxon>
        <taxon>Enterobacterales</taxon>
        <taxon>Enterobacteriaceae</taxon>
        <taxon>Salmonella</taxon>
    </lineage>
</organism>
<feature type="signal peptide" evidence="1">
    <location>
        <begin position="1"/>
        <end position="31"/>
    </location>
</feature>
<dbReference type="Proteomes" id="UP000041314">
    <property type="component" value="Unassembled WGS sequence"/>
</dbReference>
<reference evidence="2 3" key="1">
    <citation type="submission" date="2015-03" db="EMBL/GenBank/DDBJ databases">
        <authorList>
            <consortium name="Pathogen Informatics"/>
        </authorList>
    </citation>
    <scope>NUCLEOTIDE SEQUENCE [LARGE SCALE GENOMIC DNA]</scope>
    <source>
        <strain evidence="2 3">A1104</strain>
    </source>
</reference>
<dbReference type="AlphaFoldDB" id="A0A655CFT0"/>
<protein>
    <recommendedName>
        <fullName evidence="4">Secreted protein</fullName>
    </recommendedName>
</protein>